<dbReference type="OrthoDB" id="5327615at2"/>
<keyword evidence="7" id="KW-0732">Signal</keyword>
<evidence type="ECO:0000256" key="5">
    <source>
        <dbReference type="ARBA" id="ARBA00023239"/>
    </source>
</evidence>
<reference evidence="9 12" key="2">
    <citation type="submission" date="2020-04" db="EMBL/GenBank/DDBJ databases">
        <title>Genomic analysis of gastric non-Helicobacter pylori Helicobacters isolated in Japan.</title>
        <authorList>
            <person name="Suzuki M."/>
            <person name="Rimbara E."/>
        </authorList>
    </citation>
    <scope>NUCLEOTIDE SEQUENCE [LARGE SCALE GENOMIC DNA]</scope>
    <source>
        <strain evidence="9 12">NHP19-0020</strain>
    </source>
</reference>
<dbReference type="SMART" id="SM01057">
    <property type="entry name" value="Carb_anhydrase"/>
    <property type="match status" value="1"/>
</dbReference>
<evidence type="ECO:0000313" key="10">
    <source>
        <dbReference type="EMBL" id="BCD69603.1"/>
    </source>
</evidence>
<dbReference type="Proteomes" id="UP000509742">
    <property type="component" value="Chromosome"/>
</dbReference>
<dbReference type="Gene3D" id="3.10.200.10">
    <property type="entry name" value="Alpha carbonic anhydrase"/>
    <property type="match status" value="1"/>
</dbReference>
<evidence type="ECO:0000313" key="9">
    <source>
        <dbReference type="EMBL" id="BCD45228.1"/>
    </source>
</evidence>
<dbReference type="AlphaFoldDB" id="A0A6J4CY24"/>
<evidence type="ECO:0000313" key="11">
    <source>
        <dbReference type="Proteomes" id="UP000317935"/>
    </source>
</evidence>
<keyword evidence="4" id="KW-0862">Zinc</keyword>
<feature type="signal peptide" evidence="7">
    <location>
        <begin position="1"/>
        <end position="21"/>
    </location>
</feature>
<dbReference type="CDD" id="cd03124">
    <property type="entry name" value="alpha_CA_prokaryotic_like"/>
    <property type="match status" value="1"/>
</dbReference>
<proteinExistence type="inferred from homology"/>
<comment type="catalytic activity">
    <reaction evidence="6">
        <text>hydrogencarbonate + H(+) = CO2 + H2O</text>
        <dbReference type="Rhea" id="RHEA:10748"/>
        <dbReference type="ChEBI" id="CHEBI:15377"/>
        <dbReference type="ChEBI" id="CHEBI:15378"/>
        <dbReference type="ChEBI" id="CHEBI:16526"/>
        <dbReference type="ChEBI" id="CHEBI:17544"/>
        <dbReference type="EC" id="4.2.1.1"/>
    </reaction>
</comment>
<dbReference type="InterPro" id="IPR001148">
    <property type="entry name" value="CA_dom"/>
</dbReference>
<protein>
    <recommendedName>
        <fullName evidence="2">carbonic anhydrase</fullName>
        <ecNumber evidence="2">4.2.1.1</ecNumber>
    </recommendedName>
</protein>
<dbReference type="InterPro" id="IPR041891">
    <property type="entry name" value="Alpha_CA_prokaryot-like"/>
</dbReference>
<dbReference type="PROSITE" id="PS51144">
    <property type="entry name" value="ALPHA_CA_2"/>
    <property type="match status" value="1"/>
</dbReference>
<evidence type="ECO:0000256" key="4">
    <source>
        <dbReference type="ARBA" id="ARBA00022833"/>
    </source>
</evidence>
<dbReference type="EMBL" id="AP023036">
    <property type="protein sequence ID" value="BCD45228.1"/>
    <property type="molecule type" value="Genomic_DNA"/>
</dbReference>
<evidence type="ECO:0000256" key="3">
    <source>
        <dbReference type="ARBA" id="ARBA00022723"/>
    </source>
</evidence>
<dbReference type="Proteomes" id="UP000317935">
    <property type="component" value="Chromosome"/>
</dbReference>
<evidence type="ECO:0000256" key="2">
    <source>
        <dbReference type="ARBA" id="ARBA00012925"/>
    </source>
</evidence>
<feature type="domain" description="Alpha-carbonic anhydrase" evidence="8">
    <location>
        <begin position="18"/>
        <end position="240"/>
    </location>
</feature>
<keyword evidence="12" id="KW-1185">Reference proteome</keyword>
<gene>
    <name evidence="9" type="ORF">NHP190020_02670</name>
    <name evidence="10" type="ORF">SNTW_02480</name>
</gene>
<sequence>MRLFSILSFLLLSLLSATHWSYEKHTGAKQWDKLHKDYAICKTGKSQSPINIQHYYNASGQENIIFTYHDLKPSTIAYSHNTLIAQFNHPTNSIVYRDHEYYLINLHFHLPMEFAIRGKHQPLSMHLVHQDSEGRLLVIGIGFKIGQENPFFTPLFNAYNHKTPPQTLALKTLLPTTIHYYHFNGSLTTPPCTEGVSWFIIEETISLSPKQFETIKKIMYHKTNQRPIQKDYNSVIVKSFAVIRKH</sequence>
<dbReference type="GO" id="GO:0008270">
    <property type="term" value="F:zinc ion binding"/>
    <property type="evidence" value="ECO:0007669"/>
    <property type="project" value="InterPro"/>
</dbReference>
<dbReference type="SUPFAM" id="SSF51069">
    <property type="entry name" value="Carbonic anhydrase"/>
    <property type="match status" value="1"/>
</dbReference>
<dbReference type="EMBL" id="AP019774">
    <property type="protein sequence ID" value="BCD69603.1"/>
    <property type="molecule type" value="Genomic_DNA"/>
</dbReference>
<dbReference type="PANTHER" id="PTHR18952">
    <property type="entry name" value="CARBONIC ANHYDRASE"/>
    <property type="match status" value="1"/>
</dbReference>
<dbReference type="InterPro" id="IPR023561">
    <property type="entry name" value="Carbonic_anhydrase_a-class"/>
</dbReference>
<feature type="chain" id="PRO_5044644214" description="carbonic anhydrase" evidence="7">
    <location>
        <begin position="22"/>
        <end position="246"/>
    </location>
</feature>
<evidence type="ECO:0000256" key="6">
    <source>
        <dbReference type="ARBA" id="ARBA00048348"/>
    </source>
</evidence>
<accession>A0A6J4CY24</accession>
<dbReference type="EC" id="4.2.1.1" evidence="2"/>
<reference evidence="10 11" key="1">
    <citation type="submission" date="2019-06" db="EMBL/GenBank/DDBJ databases">
        <title>Complete genome sequence of Helicobacter suis SNTW101c.</title>
        <authorList>
            <person name="Rimbara E."/>
            <person name="Suzuki M."/>
            <person name="Matsui H."/>
            <person name="Nakamura M."/>
            <person name="Mori S."/>
            <person name="Shibayama K."/>
        </authorList>
    </citation>
    <scope>NUCLEOTIDE SEQUENCE [LARGE SCALE GENOMIC DNA]</scope>
    <source>
        <strain evidence="10 11">SNTW101c</strain>
    </source>
</reference>
<evidence type="ECO:0000256" key="1">
    <source>
        <dbReference type="ARBA" id="ARBA00010718"/>
    </source>
</evidence>
<dbReference type="GO" id="GO:0004089">
    <property type="term" value="F:carbonate dehydratase activity"/>
    <property type="evidence" value="ECO:0007669"/>
    <property type="project" value="UniProtKB-EC"/>
</dbReference>
<organism evidence="10 11">
    <name type="scientific">Helicobacter suis</name>
    <dbReference type="NCBI Taxonomy" id="104628"/>
    <lineage>
        <taxon>Bacteria</taxon>
        <taxon>Pseudomonadati</taxon>
        <taxon>Campylobacterota</taxon>
        <taxon>Epsilonproteobacteria</taxon>
        <taxon>Campylobacterales</taxon>
        <taxon>Helicobacteraceae</taxon>
        <taxon>Helicobacter</taxon>
    </lineage>
</organism>
<keyword evidence="5" id="KW-0456">Lyase</keyword>
<keyword evidence="3" id="KW-0479">Metal-binding</keyword>
<evidence type="ECO:0000313" key="12">
    <source>
        <dbReference type="Proteomes" id="UP000509742"/>
    </source>
</evidence>
<dbReference type="InterPro" id="IPR036398">
    <property type="entry name" value="CA_dom_sf"/>
</dbReference>
<dbReference type="PANTHER" id="PTHR18952:SF265">
    <property type="entry name" value="CARBONIC ANHYDRASE"/>
    <property type="match status" value="1"/>
</dbReference>
<name>A0A6J4CY24_9HELI</name>
<evidence type="ECO:0000256" key="7">
    <source>
        <dbReference type="SAM" id="SignalP"/>
    </source>
</evidence>
<evidence type="ECO:0000259" key="8">
    <source>
        <dbReference type="PROSITE" id="PS51144"/>
    </source>
</evidence>
<comment type="similarity">
    <text evidence="1">Belongs to the alpha-carbonic anhydrase family.</text>
</comment>
<dbReference type="Pfam" id="PF00194">
    <property type="entry name" value="Carb_anhydrase"/>
    <property type="match status" value="1"/>
</dbReference>